<dbReference type="SUPFAM" id="SSF69255">
    <property type="entry name" value="gp5 N-terminal domain-like"/>
    <property type="match status" value="1"/>
</dbReference>
<dbReference type="EMBL" id="AP027452">
    <property type="protein sequence ID" value="BDY31297.1"/>
    <property type="molecule type" value="Genomic_DNA"/>
</dbReference>
<name>A0AAI8TZC0_MYCME</name>
<dbReference type="Pfam" id="PF04717">
    <property type="entry name" value="Phage_base_V"/>
    <property type="match status" value="1"/>
</dbReference>
<dbReference type="RefSeq" id="WP_276823256.1">
    <property type="nucleotide sequence ID" value="NZ_AP027452.1"/>
</dbReference>
<dbReference type="InterPro" id="IPR006531">
    <property type="entry name" value="Gp5/Vgr_OB"/>
</dbReference>
<evidence type="ECO:0000313" key="2">
    <source>
        <dbReference type="EMBL" id="BDY31297.1"/>
    </source>
</evidence>
<dbReference type="InterPro" id="IPR047702">
    <property type="entry name" value="VgrG-rel"/>
</dbReference>
<feature type="domain" description="Gp5/Type VI secretion system Vgr protein OB-fold" evidence="1">
    <location>
        <begin position="375"/>
        <end position="448"/>
    </location>
</feature>
<dbReference type="SUPFAM" id="SSF69279">
    <property type="entry name" value="Phage tail proteins"/>
    <property type="match status" value="1"/>
</dbReference>
<protein>
    <recommendedName>
        <fullName evidence="1">Gp5/Type VI secretion system Vgr protein OB-fold domain-containing protein</fullName>
    </recommendedName>
</protein>
<dbReference type="Proteomes" id="UP001241092">
    <property type="component" value="Chromosome"/>
</dbReference>
<dbReference type="InterPro" id="IPR037026">
    <property type="entry name" value="Vgr_OB-fold_dom_sf"/>
</dbReference>
<dbReference type="AlphaFoldDB" id="A0AAI8TZC0"/>
<reference evidence="2" key="1">
    <citation type="submission" date="2023-03" db="EMBL/GenBank/DDBJ databases">
        <title>Draft genome sequence of a Mycolicibacterium mageritense strain H4_3_1 isolated from a hybrid biological-inorganic system reactor.</title>
        <authorList>
            <person name="Feng X."/>
            <person name="Kazama D."/>
            <person name="Sato K."/>
            <person name="Kobayashi H."/>
        </authorList>
    </citation>
    <scope>NUCLEOTIDE SEQUENCE</scope>
    <source>
        <strain evidence="2">H4_3_1</strain>
    </source>
</reference>
<dbReference type="NCBIfam" id="NF033848">
    <property type="entry name" value="VgrG_rel"/>
    <property type="match status" value="1"/>
</dbReference>
<sequence>MATSASFVIDVDGSPLPDDIGPLLVSAYVDSSLRLPDAFMLRFRDPNRIVIEKAKVKIGSKVKITVGSTQTDVPEKLIEAEVTSLEAEIGGPGSFTIVRGYDPAHRLFRGRHTKSYTQTTASDAVTQISQRAKIPTDQITPSKTVFDHLGQFGQTDWEFLDGMARRIGYELTVNDNKLNFRPREVASKAPSDDAKGTDPLVLRLGIDLLRFRSVITAAEQVSEIEVRGWDVAQKRKIVSTVPAGTKSVELPTMKPADMAKPFGDPRYVASDVAYRTQSEADTASAALAEEIGSSFAEIDAVARGNPKLRANVGVTIENAGVPFDGKYTLTAARHRYDPANGGYTTAFSVTGRQERSLYGLTAGGGRTSGTAGVVVAQVSDANDPTNQGRVKLTFPWLSDDYVSDWARTVQPGAGKDRGAMVVPEVGDEVLVAFEQQDPLRPYVLGGLHNGIDTANTKGTKLIDSGSGAVNRRSVISRNGHRIDLLDENGRTEGITAETGDGKLKLTLDAVGTRVVVHSDGTVLIEGRKGIVIDAGPANLDLKGKKISLTATNGVAVAGGSGPVDVETQVALSLKGTTVKVAAKAAGEFKAGGPNVITGTPVKIN</sequence>
<organism evidence="2 3">
    <name type="scientific">Mycolicibacterium mageritense</name>
    <name type="common">Mycobacterium mageritense</name>
    <dbReference type="NCBI Taxonomy" id="53462"/>
    <lineage>
        <taxon>Bacteria</taxon>
        <taxon>Bacillati</taxon>
        <taxon>Actinomycetota</taxon>
        <taxon>Actinomycetes</taxon>
        <taxon>Mycobacteriales</taxon>
        <taxon>Mycobacteriaceae</taxon>
        <taxon>Mycolicibacterium</taxon>
    </lineage>
</organism>
<dbReference type="Gene3D" id="2.40.50.230">
    <property type="entry name" value="Gp5 N-terminal domain"/>
    <property type="match status" value="1"/>
</dbReference>
<proteinExistence type="predicted"/>
<accession>A0AAI8TZC0</accession>
<evidence type="ECO:0000313" key="3">
    <source>
        <dbReference type="Proteomes" id="UP001241092"/>
    </source>
</evidence>
<gene>
    <name evidence="2" type="ORF">hbim_05249</name>
</gene>
<evidence type="ECO:0000259" key="1">
    <source>
        <dbReference type="Pfam" id="PF04717"/>
    </source>
</evidence>